<feature type="transmembrane region" description="Helical" evidence="7">
    <location>
        <begin position="144"/>
        <end position="177"/>
    </location>
</feature>
<keyword evidence="4 7" id="KW-0812">Transmembrane</keyword>
<evidence type="ECO:0000256" key="7">
    <source>
        <dbReference type="SAM" id="Phobius"/>
    </source>
</evidence>
<feature type="transmembrane region" description="Helical" evidence="7">
    <location>
        <begin position="9"/>
        <end position="33"/>
    </location>
</feature>
<dbReference type="PANTHER" id="PTHR43663">
    <property type="entry name" value="CHROMATE TRANSPORT PROTEIN-RELATED"/>
    <property type="match status" value="1"/>
</dbReference>
<gene>
    <name evidence="8" type="ORF">CDQ84_12825</name>
</gene>
<comment type="subcellular location">
    <subcellularLocation>
        <location evidence="1">Cell membrane</location>
        <topology evidence="1">Multi-pass membrane protein</topology>
    </subcellularLocation>
</comment>
<feature type="transmembrane region" description="Helical" evidence="7">
    <location>
        <begin position="53"/>
        <end position="73"/>
    </location>
</feature>
<keyword evidence="9" id="KW-1185">Reference proteome</keyword>
<organism evidence="8 9">
    <name type="scientific">Clostridium thermosuccinogenes</name>
    <dbReference type="NCBI Taxonomy" id="84032"/>
    <lineage>
        <taxon>Bacteria</taxon>
        <taxon>Bacillati</taxon>
        <taxon>Bacillota</taxon>
        <taxon>Clostridia</taxon>
        <taxon>Eubacteriales</taxon>
        <taxon>Clostridiaceae</taxon>
        <taxon>Clostridium</taxon>
    </lineage>
</organism>
<keyword evidence="5 7" id="KW-1133">Transmembrane helix</keyword>
<dbReference type="OrthoDB" id="9788907at2"/>
<dbReference type="Proteomes" id="UP000236151">
    <property type="component" value="Unassembled WGS sequence"/>
</dbReference>
<evidence type="ECO:0000256" key="1">
    <source>
        <dbReference type="ARBA" id="ARBA00004651"/>
    </source>
</evidence>
<protein>
    <recommendedName>
        <fullName evidence="10">Chromate transporter</fullName>
    </recommendedName>
</protein>
<feature type="transmembrane region" description="Helical" evidence="7">
    <location>
        <begin position="80"/>
        <end position="107"/>
    </location>
</feature>
<evidence type="ECO:0008006" key="10">
    <source>
        <dbReference type="Google" id="ProtNLM"/>
    </source>
</evidence>
<evidence type="ECO:0000313" key="9">
    <source>
        <dbReference type="Proteomes" id="UP000236151"/>
    </source>
</evidence>
<dbReference type="EMBL" id="NIOJ01000034">
    <property type="protein sequence ID" value="PNT97729.1"/>
    <property type="molecule type" value="Genomic_DNA"/>
</dbReference>
<evidence type="ECO:0000256" key="6">
    <source>
        <dbReference type="ARBA" id="ARBA00023136"/>
    </source>
</evidence>
<dbReference type="AlphaFoldDB" id="A0A2K2FBI6"/>
<dbReference type="Pfam" id="PF02417">
    <property type="entry name" value="Chromate_transp"/>
    <property type="match status" value="1"/>
</dbReference>
<keyword evidence="3" id="KW-1003">Cell membrane</keyword>
<dbReference type="GO" id="GO:0015109">
    <property type="term" value="F:chromate transmembrane transporter activity"/>
    <property type="evidence" value="ECO:0007669"/>
    <property type="project" value="InterPro"/>
</dbReference>
<evidence type="ECO:0000256" key="3">
    <source>
        <dbReference type="ARBA" id="ARBA00022475"/>
    </source>
</evidence>
<dbReference type="RefSeq" id="WP_103082125.1">
    <property type="nucleotide sequence ID" value="NZ_CP021850.1"/>
</dbReference>
<evidence type="ECO:0000256" key="5">
    <source>
        <dbReference type="ARBA" id="ARBA00022989"/>
    </source>
</evidence>
<evidence type="ECO:0000256" key="4">
    <source>
        <dbReference type="ARBA" id="ARBA00022692"/>
    </source>
</evidence>
<keyword evidence="6 7" id="KW-0472">Membrane</keyword>
<dbReference type="KEGG" id="cthd:CDO33_11515"/>
<sequence length="190" mass="20467">MKKYSFKTFWALFTIFFKAGTFTFAGGLAMLPVIEKDVVEKYNLMSKEDFMEYATLAQTLPGVIALNCACFVGKRAAGNLGMIVAAVGSTFSAFVIMVLATIMLQLIPMKGAIEGAFQCIRAASAAMVLSAAFSLGRHNIKNNFAVVVMLAALVLVVFADISAPVVILLAGIAGYVYQRVKARKKEEEAQ</sequence>
<comment type="caution">
    <text evidence="8">The sequence shown here is derived from an EMBL/GenBank/DDBJ whole genome shotgun (WGS) entry which is preliminary data.</text>
</comment>
<dbReference type="PANTHER" id="PTHR43663:SF2">
    <property type="entry name" value="CHROMATE TRANSPORT PROTEIN-RELATED"/>
    <property type="match status" value="1"/>
</dbReference>
<dbReference type="InterPro" id="IPR052518">
    <property type="entry name" value="CHR_Transporter"/>
</dbReference>
<comment type="similarity">
    <text evidence="2">Belongs to the chromate ion transporter (CHR) (TC 2.A.51) family.</text>
</comment>
<dbReference type="InterPro" id="IPR003370">
    <property type="entry name" value="Chromate_transpt"/>
</dbReference>
<name>A0A2K2FBI6_9CLOT</name>
<proteinExistence type="inferred from homology"/>
<reference evidence="9" key="1">
    <citation type="submission" date="2017-06" db="EMBL/GenBank/DDBJ databases">
        <title>Investigating the central metabolism of Clostridium thermosuccinogenes.</title>
        <authorList>
            <person name="Koendjbiharie J.G."/>
            <person name="Van Kranenburg R."/>
            <person name="Vriesendorp B."/>
        </authorList>
    </citation>
    <scope>NUCLEOTIDE SEQUENCE [LARGE SCALE GENOMIC DNA]</scope>
    <source>
        <strain evidence="9">DSM 5806</strain>
    </source>
</reference>
<evidence type="ECO:0000256" key="2">
    <source>
        <dbReference type="ARBA" id="ARBA00005262"/>
    </source>
</evidence>
<accession>A0A2K2FBI6</accession>
<evidence type="ECO:0000313" key="8">
    <source>
        <dbReference type="EMBL" id="PNT97729.1"/>
    </source>
</evidence>
<dbReference type="GO" id="GO:0005886">
    <property type="term" value="C:plasma membrane"/>
    <property type="evidence" value="ECO:0007669"/>
    <property type="project" value="UniProtKB-SubCell"/>
</dbReference>